<dbReference type="PANTHER" id="PTHR44942">
    <property type="entry name" value="METHYLTRANSF_11 DOMAIN-CONTAINING PROTEIN"/>
    <property type="match status" value="1"/>
</dbReference>
<gene>
    <name evidence="5" type="ORF">AHMF7616_02639</name>
</gene>
<dbReference type="RefSeq" id="WP_115373238.1">
    <property type="nucleotide sequence ID" value="NZ_QASA01000001.1"/>
</dbReference>
<comment type="caution">
    <text evidence="5">The sequence shown here is derived from an EMBL/GenBank/DDBJ whole genome shotgun (WGS) entry which is preliminary data.</text>
</comment>
<dbReference type="PANTHER" id="PTHR44942:SF4">
    <property type="entry name" value="METHYLTRANSFERASE TYPE 11 DOMAIN-CONTAINING PROTEIN"/>
    <property type="match status" value="1"/>
</dbReference>
<evidence type="ECO:0000256" key="3">
    <source>
        <dbReference type="ARBA" id="ARBA00022679"/>
    </source>
</evidence>
<accession>A0A369QME7</accession>
<evidence type="ECO:0000259" key="4">
    <source>
        <dbReference type="Pfam" id="PF08241"/>
    </source>
</evidence>
<keyword evidence="2 5" id="KW-0489">Methyltransferase</keyword>
<protein>
    <submittedName>
        <fullName evidence="5">Putative methyltransferase</fullName>
    </submittedName>
</protein>
<dbReference type="CDD" id="cd02440">
    <property type="entry name" value="AdoMet_MTases"/>
    <property type="match status" value="1"/>
</dbReference>
<reference evidence="5 6" key="1">
    <citation type="submission" date="2018-04" db="EMBL/GenBank/DDBJ databases">
        <title>Adhaeribacter sp. HMF7616 genome sequencing and assembly.</title>
        <authorList>
            <person name="Kang H."/>
            <person name="Kang J."/>
            <person name="Cha I."/>
            <person name="Kim H."/>
            <person name="Joh K."/>
        </authorList>
    </citation>
    <scope>NUCLEOTIDE SEQUENCE [LARGE SCALE GENOMIC DNA]</scope>
    <source>
        <strain evidence="5 6">HMF7616</strain>
    </source>
</reference>
<dbReference type="GO" id="GO:0032259">
    <property type="term" value="P:methylation"/>
    <property type="evidence" value="ECO:0007669"/>
    <property type="project" value="UniProtKB-KW"/>
</dbReference>
<dbReference type="Proteomes" id="UP000253919">
    <property type="component" value="Unassembled WGS sequence"/>
</dbReference>
<evidence type="ECO:0000313" key="6">
    <source>
        <dbReference type="Proteomes" id="UP000253919"/>
    </source>
</evidence>
<dbReference type="AlphaFoldDB" id="A0A369QME7"/>
<dbReference type="OrthoDB" id="9797252at2"/>
<evidence type="ECO:0000256" key="1">
    <source>
        <dbReference type="ARBA" id="ARBA00008361"/>
    </source>
</evidence>
<dbReference type="InterPro" id="IPR013216">
    <property type="entry name" value="Methyltransf_11"/>
</dbReference>
<comment type="similarity">
    <text evidence="1">Belongs to the methyltransferase superfamily.</text>
</comment>
<dbReference type="InterPro" id="IPR051052">
    <property type="entry name" value="Diverse_substrate_MTase"/>
</dbReference>
<proteinExistence type="inferred from homology"/>
<feature type="domain" description="Methyltransferase type 11" evidence="4">
    <location>
        <begin position="42"/>
        <end position="130"/>
    </location>
</feature>
<name>A0A369QME7_9BACT</name>
<evidence type="ECO:0000256" key="2">
    <source>
        <dbReference type="ARBA" id="ARBA00022603"/>
    </source>
</evidence>
<organism evidence="5 6">
    <name type="scientific">Adhaeribacter pallidiroseus</name>
    <dbReference type="NCBI Taxonomy" id="2072847"/>
    <lineage>
        <taxon>Bacteria</taxon>
        <taxon>Pseudomonadati</taxon>
        <taxon>Bacteroidota</taxon>
        <taxon>Cytophagia</taxon>
        <taxon>Cytophagales</taxon>
        <taxon>Hymenobacteraceae</taxon>
        <taxon>Adhaeribacter</taxon>
    </lineage>
</organism>
<sequence>MKPVKNLFSAQAKEYKQFRPTYPVALYQRIYQEVLFKEHAWDCGTGNGQVAKELAKIFKKVAATDISQSQIAQAEHQDNITYTVSRAEQTNFASETFDSITVAQAIHWFDFELFYQEVARVSKPDALLAIWGYGLIQFNEATINTIIRHFYKEITGPYWDTERHYIDEAYQTIPFPFPEIQIKERFYINRDFTLSELAGYLNTWSSIQKYKLVNHLNPVNELLTSLQPYWQENKSQTATFPLFLRLGRIKK</sequence>
<keyword evidence="6" id="KW-1185">Reference proteome</keyword>
<dbReference type="SUPFAM" id="SSF53335">
    <property type="entry name" value="S-adenosyl-L-methionine-dependent methyltransferases"/>
    <property type="match status" value="1"/>
</dbReference>
<dbReference type="InterPro" id="IPR029063">
    <property type="entry name" value="SAM-dependent_MTases_sf"/>
</dbReference>
<evidence type="ECO:0000313" key="5">
    <source>
        <dbReference type="EMBL" id="RDC64029.1"/>
    </source>
</evidence>
<keyword evidence="3 5" id="KW-0808">Transferase</keyword>
<dbReference type="GO" id="GO:0008757">
    <property type="term" value="F:S-adenosylmethionine-dependent methyltransferase activity"/>
    <property type="evidence" value="ECO:0007669"/>
    <property type="project" value="InterPro"/>
</dbReference>
<dbReference type="Gene3D" id="3.40.50.150">
    <property type="entry name" value="Vaccinia Virus protein VP39"/>
    <property type="match status" value="1"/>
</dbReference>
<dbReference type="Pfam" id="PF08241">
    <property type="entry name" value="Methyltransf_11"/>
    <property type="match status" value="1"/>
</dbReference>
<dbReference type="EMBL" id="QASA01000001">
    <property type="protein sequence ID" value="RDC64029.1"/>
    <property type="molecule type" value="Genomic_DNA"/>
</dbReference>